<gene>
    <name evidence="1" type="ORF">Acr_15g0010360</name>
</gene>
<reference evidence="1 2" key="1">
    <citation type="submission" date="2019-07" db="EMBL/GenBank/DDBJ databases">
        <title>De Novo Assembly of kiwifruit Actinidia rufa.</title>
        <authorList>
            <person name="Sugita-Konishi S."/>
            <person name="Sato K."/>
            <person name="Mori E."/>
            <person name="Abe Y."/>
            <person name="Kisaki G."/>
            <person name="Hamano K."/>
            <person name="Suezawa K."/>
            <person name="Otani M."/>
            <person name="Fukuda T."/>
            <person name="Manabe T."/>
            <person name="Gomi K."/>
            <person name="Tabuchi M."/>
            <person name="Akimitsu K."/>
            <person name="Kataoka I."/>
        </authorList>
    </citation>
    <scope>NUCLEOTIDE SEQUENCE [LARGE SCALE GENOMIC DNA]</scope>
    <source>
        <strain evidence="2">cv. Fuchu</strain>
    </source>
</reference>
<dbReference type="AlphaFoldDB" id="A0A7J0FWX9"/>
<evidence type="ECO:0000313" key="1">
    <source>
        <dbReference type="EMBL" id="GFZ02428.1"/>
    </source>
</evidence>
<dbReference type="Proteomes" id="UP000585474">
    <property type="component" value="Unassembled WGS sequence"/>
</dbReference>
<sequence>MPLQQPFVSQAPFFVQKDSCNLGVISSNFDFILKSERRVLGLKVAQTSGYEGTYLAGVSWRLLDASAFVAKLQWQSRQVRHPDHKPSPQDLPATSEYPFLLFASLLHLQALPQFPPTFFSIFSVQYEIPSLRANFHNSPEANFSNSNIIEAARKISPTAIVSSAKFNVTIDMWCRKDNPTMQIDTGFERLGLIGLTMNRTKGRLFFIVLGIDLRLLRKTKHRAGNLSVLANCSELLLQLVGNFLLYFGVEEDSYLP</sequence>
<proteinExistence type="predicted"/>
<organism evidence="1 2">
    <name type="scientific">Actinidia rufa</name>
    <dbReference type="NCBI Taxonomy" id="165716"/>
    <lineage>
        <taxon>Eukaryota</taxon>
        <taxon>Viridiplantae</taxon>
        <taxon>Streptophyta</taxon>
        <taxon>Embryophyta</taxon>
        <taxon>Tracheophyta</taxon>
        <taxon>Spermatophyta</taxon>
        <taxon>Magnoliopsida</taxon>
        <taxon>eudicotyledons</taxon>
        <taxon>Gunneridae</taxon>
        <taxon>Pentapetalae</taxon>
        <taxon>asterids</taxon>
        <taxon>Ericales</taxon>
        <taxon>Actinidiaceae</taxon>
        <taxon>Actinidia</taxon>
    </lineage>
</organism>
<accession>A0A7J0FWX9</accession>
<evidence type="ECO:0000313" key="2">
    <source>
        <dbReference type="Proteomes" id="UP000585474"/>
    </source>
</evidence>
<keyword evidence="2" id="KW-1185">Reference proteome</keyword>
<name>A0A7J0FWX9_9ERIC</name>
<comment type="caution">
    <text evidence="1">The sequence shown here is derived from an EMBL/GenBank/DDBJ whole genome shotgun (WGS) entry which is preliminary data.</text>
</comment>
<protein>
    <submittedName>
        <fullName evidence="1">Uncharacterized protein</fullName>
    </submittedName>
</protein>
<dbReference type="EMBL" id="BJWL01000015">
    <property type="protein sequence ID" value="GFZ02428.1"/>
    <property type="molecule type" value="Genomic_DNA"/>
</dbReference>